<dbReference type="RefSeq" id="XP_014662963.1">
    <property type="nucleotide sequence ID" value="XM_014807477.1"/>
</dbReference>
<dbReference type="PANTHER" id="PTHR14963">
    <property type="entry name" value="RHO GTPASE ACTIVATING PROTEIN 18,19-RELATED"/>
    <property type="match status" value="1"/>
</dbReference>
<gene>
    <name evidence="5 6 7" type="primary">LOC106805764</name>
</gene>
<evidence type="ECO:0000313" key="6">
    <source>
        <dbReference type="RefSeq" id="XP_014662964.1"/>
    </source>
</evidence>
<proteinExistence type="predicted"/>
<keyword evidence="1" id="KW-0343">GTPase activation</keyword>
<dbReference type="GeneID" id="106805764"/>
<organism evidence="4 5">
    <name type="scientific">Priapulus caudatus</name>
    <name type="common">Priapulid worm</name>
    <dbReference type="NCBI Taxonomy" id="37621"/>
    <lineage>
        <taxon>Eukaryota</taxon>
        <taxon>Metazoa</taxon>
        <taxon>Ecdysozoa</taxon>
        <taxon>Scalidophora</taxon>
        <taxon>Priapulida</taxon>
        <taxon>Priapulimorpha</taxon>
        <taxon>Priapulimorphida</taxon>
        <taxon>Priapulidae</taxon>
        <taxon>Priapulus</taxon>
    </lineage>
</organism>
<sequence>MAGKDGSPSMLLDEIYGELDDDILDDLEPCTPVEDDGGKSTDGDTEMDWLREAGFGTLADRYQEGKVVDQLSFEEEVFMTLSRKQSAAVWRRVHTLNATVRIRQQKHHIHVRDVFNPQEEKCPPATPTTPVRVQDGVLSGTPISYKLDADQKKHEKTWGSFFKHKDAALCPGISDSLSGIIPLSIATAGTDFSDFPLPSISESDIAFDITGGFLENKTEESGFGSKPGDSNDDLPSDDLHNIYLLPEPLGVTRVGYLGPSDMKRVQTLALIELTALFDQYNISYCHIKKKRHRNKDSILFGVPLTTIVERDQRKQPDIKVPLVLNEMTQFLEANGIREEGILRVPGSAVRTRQLKSELESSHTNGDVQWSSYGWSDVAGLLKKWLRELPVPLLTYEYVQAFAAVQTIPIKKQQVQALNFLMLVLPKVHRDTLKHLLEFFEKIVAEEKSNKMGLNNVAMIIAPNLFLINSVPSKSVKSPYSELHMAAGTSTVVKLMIKYHNLLWTIPPFLIKQVRYQTKQEMNKRNLSAPLFRQRRNKVDYYKKAEDEAIKNVMEVVVESPACCHCRTTVHVAVKHTKDHTTVASVLKKLCDSTVRRDDCTEHAMYEVGGNIDFRRLEPDTGLQKLFLENPMAKWEVRCLCPPLCEKL</sequence>
<evidence type="ECO:0000313" key="7">
    <source>
        <dbReference type="RefSeq" id="XP_014662965.1"/>
    </source>
</evidence>
<evidence type="ECO:0000256" key="2">
    <source>
        <dbReference type="SAM" id="MobiDB-lite"/>
    </source>
</evidence>
<evidence type="ECO:0000313" key="4">
    <source>
        <dbReference type="Proteomes" id="UP000695022"/>
    </source>
</evidence>
<name>A0ABM1DSP2_PRICU</name>
<reference evidence="5 6" key="1">
    <citation type="submission" date="2025-05" db="UniProtKB">
        <authorList>
            <consortium name="RefSeq"/>
        </authorList>
    </citation>
    <scope>IDENTIFICATION</scope>
</reference>
<feature type="region of interest" description="Disordered" evidence="2">
    <location>
        <begin position="26"/>
        <end position="45"/>
    </location>
</feature>
<dbReference type="Pfam" id="PF25442">
    <property type="entry name" value="Ubiquitin_RHG40_C"/>
    <property type="match status" value="1"/>
</dbReference>
<accession>A0ABM1DSP2</accession>
<dbReference type="SUPFAM" id="SSF48350">
    <property type="entry name" value="GTPase activation domain, GAP"/>
    <property type="match status" value="1"/>
</dbReference>
<dbReference type="Gene3D" id="1.10.555.10">
    <property type="entry name" value="Rho GTPase activation protein"/>
    <property type="match status" value="1"/>
</dbReference>
<dbReference type="PROSITE" id="PS50238">
    <property type="entry name" value="RHOGAP"/>
    <property type="match status" value="1"/>
</dbReference>
<dbReference type="RefSeq" id="XP_014662964.1">
    <property type="nucleotide sequence ID" value="XM_014807478.1"/>
</dbReference>
<protein>
    <submittedName>
        <fullName evidence="5 6">Rho GTPase-activating protein 18-like isoform X1</fullName>
    </submittedName>
</protein>
<dbReference type="PANTHER" id="PTHR14963:SF1">
    <property type="entry name" value="RHO GTPASE-ACTIVATING PROTEIN CONUNDRUM"/>
    <property type="match status" value="1"/>
</dbReference>
<evidence type="ECO:0000313" key="5">
    <source>
        <dbReference type="RefSeq" id="XP_014662963.1"/>
    </source>
</evidence>
<dbReference type="InterPro" id="IPR057323">
    <property type="entry name" value="RHG40/28/18_ubiquitin"/>
</dbReference>
<evidence type="ECO:0000259" key="3">
    <source>
        <dbReference type="PROSITE" id="PS50238"/>
    </source>
</evidence>
<dbReference type="InterPro" id="IPR000198">
    <property type="entry name" value="RhoGAP_dom"/>
</dbReference>
<dbReference type="SMART" id="SM00324">
    <property type="entry name" value="RhoGAP"/>
    <property type="match status" value="1"/>
</dbReference>
<keyword evidence="4" id="KW-1185">Reference proteome</keyword>
<dbReference type="InterPro" id="IPR008936">
    <property type="entry name" value="Rho_GTPase_activation_prot"/>
</dbReference>
<feature type="domain" description="Rho-GAP" evidence="3">
    <location>
        <begin position="302"/>
        <end position="503"/>
    </location>
</feature>
<dbReference type="Proteomes" id="UP000695022">
    <property type="component" value="Unplaced"/>
</dbReference>
<dbReference type="Pfam" id="PF00620">
    <property type="entry name" value="RhoGAP"/>
    <property type="match status" value="1"/>
</dbReference>
<dbReference type="RefSeq" id="XP_014662965.1">
    <property type="nucleotide sequence ID" value="XM_014807479.1"/>
</dbReference>
<evidence type="ECO:0000256" key="1">
    <source>
        <dbReference type="ARBA" id="ARBA00022468"/>
    </source>
</evidence>